<dbReference type="GO" id="GO:0003676">
    <property type="term" value="F:nucleic acid binding"/>
    <property type="evidence" value="ECO:0007669"/>
    <property type="project" value="InterPro"/>
</dbReference>
<organism evidence="2 3">
    <name type="scientific">Peronospora matthiolae</name>
    <dbReference type="NCBI Taxonomy" id="2874970"/>
    <lineage>
        <taxon>Eukaryota</taxon>
        <taxon>Sar</taxon>
        <taxon>Stramenopiles</taxon>
        <taxon>Oomycota</taxon>
        <taxon>Peronosporomycetes</taxon>
        <taxon>Peronosporales</taxon>
        <taxon>Peronosporaceae</taxon>
        <taxon>Peronospora</taxon>
    </lineage>
</organism>
<accession>A0AAV1TDD1</accession>
<evidence type="ECO:0000313" key="2">
    <source>
        <dbReference type="EMBL" id="CAK7911534.1"/>
    </source>
</evidence>
<dbReference type="GO" id="GO:0004523">
    <property type="term" value="F:RNA-DNA hybrid ribonuclease activity"/>
    <property type="evidence" value="ECO:0007669"/>
    <property type="project" value="InterPro"/>
</dbReference>
<dbReference type="PANTHER" id="PTHR46387:SF2">
    <property type="entry name" value="RIBONUCLEASE HI"/>
    <property type="match status" value="1"/>
</dbReference>
<dbReference type="EMBL" id="CAKLBY020000037">
    <property type="protein sequence ID" value="CAK7911534.1"/>
    <property type="molecule type" value="Genomic_DNA"/>
</dbReference>
<evidence type="ECO:0000313" key="3">
    <source>
        <dbReference type="Proteomes" id="UP001162060"/>
    </source>
</evidence>
<dbReference type="Pfam" id="PF13456">
    <property type="entry name" value="RVT_3"/>
    <property type="match status" value="1"/>
</dbReference>
<dbReference type="InterPro" id="IPR012337">
    <property type="entry name" value="RNaseH-like_sf"/>
</dbReference>
<proteinExistence type="predicted"/>
<dbReference type="Proteomes" id="UP001162060">
    <property type="component" value="Unassembled WGS sequence"/>
</dbReference>
<feature type="domain" description="RNase H type-1" evidence="1">
    <location>
        <begin position="36"/>
        <end position="169"/>
    </location>
</feature>
<comment type="caution">
    <text evidence="2">The sequence shown here is derived from an EMBL/GenBank/DDBJ whole genome shotgun (WGS) entry which is preliminary data.</text>
</comment>
<dbReference type="SUPFAM" id="SSF53098">
    <property type="entry name" value="Ribonuclease H-like"/>
    <property type="match status" value="1"/>
</dbReference>
<protein>
    <recommendedName>
        <fullName evidence="1">RNase H type-1 domain-containing protein</fullName>
    </recommendedName>
</protein>
<dbReference type="PANTHER" id="PTHR46387">
    <property type="entry name" value="POLYNUCLEOTIDYL TRANSFERASE, RIBONUCLEASE H-LIKE SUPERFAMILY PROTEIN"/>
    <property type="match status" value="1"/>
</dbReference>
<dbReference type="Gene3D" id="3.30.420.10">
    <property type="entry name" value="Ribonuclease H-like superfamily/Ribonuclease H"/>
    <property type="match status" value="1"/>
</dbReference>
<dbReference type="AlphaFoldDB" id="A0AAV1TDD1"/>
<dbReference type="InterPro" id="IPR036397">
    <property type="entry name" value="RNaseH_sf"/>
</dbReference>
<dbReference type="CDD" id="cd09279">
    <property type="entry name" value="RNase_HI_like"/>
    <property type="match status" value="1"/>
</dbReference>
<name>A0AAV1TDD1_9STRA</name>
<evidence type="ECO:0000259" key="1">
    <source>
        <dbReference type="PROSITE" id="PS50879"/>
    </source>
</evidence>
<dbReference type="PROSITE" id="PS50879">
    <property type="entry name" value="RNASE_H_1"/>
    <property type="match status" value="1"/>
</dbReference>
<gene>
    <name evidence="2" type="ORF">PM001_LOCUS4383</name>
</gene>
<dbReference type="InterPro" id="IPR002156">
    <property type="entry name" value="RNaseH_domain"/>
</dbReference>
<sequence>MRRIHRARLSTRHIEATRALYRCSTASCASRPTDCSIGGVLAYADGACRGNPGRSGCGALLLDPLTGRVLASDTKYIGDQETNNEAEYHGLMLVLRLAQKHQATHVQVFMDSQLVVRQMQGLYRVKAANLRLLHQQCKKLSAALPQVAFTQIAREENVAADRLANEAIDDYFAVVK</sequence>
<reference evidence="2" key="1">
    <citation type="submission" date="2024-01" db="EMBL/GenBank/DDBJ databases">
        <authorList>
            <person name="Webb A."/>
        </authorList>
    </citation>
    <scope>NUCLEOTIDE SEQUENCE</scope>
    <source>
        <strain evidence="2">Pm1</strain>
    </source>
</reference>